<dbReference type="Pfam" id="PF08680">
    <property type="entry name" value="DUF1779"/>
    <property type="match status" value="1"/>
</dbReference>
<dbReference type="SUPFAM" id="SSF143842">
    <property type="entry name" value="YwmB-like"/>
    <property type="match status" value="1"/>
</dbReference>
<dbReference type="EMBL" id="BMOK01000004">
    <property type="protein sequence ID" value="GGL50364.1"/>
    <property type="molecule type" value="Genomic_DNA"/>
</dbReference>
<reference evidence="1" key="2">
    <citation type="submission" date="2020-09" db="EMBL/GenBank/DDBJ databases">
        <authorList>
            <person name="Sun Q."/>
            <person name="Ohkuma M."/>
        </authorList>
    </citation>
    <scope>NUCLEOTIDE SEQUENCE</scope>
    <source>
        <strain evidence="1">JCM 15325</strain>
    </source>
</reference>
<name>A0A917S3B8_9BACL</name>
<dbReference type="RefSeq" id="WP_188802300.1">
    <property type="nucleotide sequence ID" value="NZ_BMOK01000004.1"/>
</dbReference>
<dbReference type="Proteomes" id="UP000654670">
    <property type="component" value="Unassembled WGS sequence"/>
</dbReference>
<reference evidence="1" key="1">
    <citation type="journal article" date="2014" name="Int. J. Syst. Evol. Microbiol.">
        <title>Complete genome sequence of Corynebacterium casei LMG S-19264T (=DSM 44701T), isolated from a smear-ripened cheese.</title>
        <authorList>
            <consortium name="US DOE Joint Genome Institute (JGI-PGF)"/>
            <person name="Walter F."/>
            <person name="Albersmeier A."/>
            <person name="Kalinowski J."/>
            <person name="Ruckert C."/>
        </authorList>
    </citation>
    <scope>NUCLEOTIDE SEQUENCE</scope>
    <source>
        <strain evidence="1">JCM 15325</strain>
    </source>
</reference>
<dbReference type="AlphaFoldDB" id="A0A917S3B8"/>
<sequence>MIRNLLFVMIALFAALLIFSGAYGRMAAGGGISAGRLDAMDRVPLFVGALKEHAALVDGWTVYAREQQQTMDSEGEFQKQTNQMTKKLAGYTWHEIGKKEEYIGWEGIKKSEPSGTEIKITYLAYPVGGRFQTAMLYQFQSHSFQAAWWPVQKQQMRKDMAGIFNGQEQAFSCVRAHESDKMSLGLSKEGERYLKLFSAVPIERLYEKTFVSISAYTKTWNDGIYSGKQKMNVQVALRNDGGRVAVTLGTPIITVEY</sequence>
<dbReference type="InterPro" id="IPR036209">
    <property type="entry name" value="YwmB-like_sf"/>
</dbReference>
<dbReference type="Gene3D" id="3.30.360.40">
    <property type="entry name" value="YwmB-like"/>
    <property type="match status" value="1"/>
</dbReference>
<keyword evidence="2" id="KW-1185">Reference proteome</keyword>
<organism evidence="1 2">
    <name type="scientific">Sporolactobacillus putidus</name>
    <dbReference type="NCBI Taxonomy" id="492735"/>
    <lineage>
        <taxon>Bacteria</taxon>
        <taxon>Bacillati</taxon>
        <taxon>Bacillota</taxon>
        <taxon>Bacilli</taxon>
        <taxon>Bacillales</taxon>
        <taxon>Sporolactobacillaceae</taxon>
        <taxon>Sporolactobacillus</taxon>
    </lineage>
</organism>
<dbReference type="InterPro" id="IPR014794">
    <property type="entry name" value="DUF1779"/>
</dbReference>
<evidence type="ECO:0000313" key="1">
    <source>
        <dbReference type="EMBL" id="GGL50364.1"/>
    </source>
</evidence>
<evidence type="ECO:0000313" key="2">
    <source>
        <dbReference type="Proteomes" id="UP000654670"/>
    </source>
</evidence>
<comment type="caution">
    <text evidence="1">The sequence shown here is derived from an EMBL/GenBank/DDBJ whole genome shotgun (WGS) entry which is preliminary data.</text>
</comment>
<accession>A0A917S3B8</accession>
<proteinExistence type="predicted"/>
<gene>
    <name evidence="1" type="primary">ywmB</name>
    <name evidence="1" type="ORF">GCM10007968_13270</name>
</gene>
<dbReference type="Gene3D" id="3.30.2030.10">
    <property type="entry name" value="YwmB-like"/>
    <property type="match status" value="1"/>
</dbReference>
<evidence type="ECO:0008006" key="3">
    <source>
        <dbReference type="Google" id="ProtNLM"/>
    </source>
</evidence>
<protein>
    <recommendedName>
        <fullName evidence="3">TATA-box binding</fullName>
    </recommendedName>
</protein>